<evidence type="ECO:0000256" key="1">
    <source>
        <dbReference type="ARBA" id="ARBA00023002"/>
    </source>
</evidence>
<dbReference type="RefSeq" id="XP_001840234.2">
    <property type="nucleotide sequence ID" value="XM_001840182.2"/>
</dbReference>
<evidence type="ECO:0000313" key="3">
    <source>
        <dbReference type="Proteomes" id="UP000001861"/>
    </source>
</evidence>
<dbReference type="KEGG" id="cci:CC1G_02697"/>
<comment type="caution">
    <text evidence="2">The sequence shown here is derived from an EMBL/GenBank/DDBJ whole genome shotgun (WGS) entry which is preliminary data.</text>
</comment>
<accession>A8PBP4</accession>
<protein>
    <recommendedName>
        <fullName evidence="4">NAD(P)-binding protein</fullName>
    </recommendedName>
</protein>
<dbReference type="PRINTS" id="PR00081">
    <property type="entry name" value="GDHRDH"/>
</dbReference>
<dbReference type="VEuPathDB" id="FungiDB:CC1G_02697"/>
<dbReference type="GeneID" id="6016866"/>
<gene>
    <name evidence="2" type="ORF">CC1G_02697</name>
</gene>
<name>A8PBP4_COPC7</name>
<dbReference type="OMA" id="HFAKMNP"/>
<dbReference type="eggNOG" id="KOG1208">
    <property type="taxonomic scope" value="Eukaryota"/>
</dbReference>
<keyword evidence="3" id="KW-1185">Reference proteome</keyword>
<proteinExistence type="predicted"/>
<dbReference type="InParanoid" id="A8PBP4"/>
<sequence length="322" mass="35648">MQPSVIDIIKSQRATVPPVLTADLSGKTVIVTGGNGGIGYETVKHFAKMNAGNIVIACRSREKGEAAVATKFSSVVEFCDKFQKEEERLDILVANASIATFDYRTTQDGWEETLQVNNLSTLLCCILLVPILLRTGEQFKSQPRIVIVGSGVHYYQSGLDENVIHAADPLKMFSSAEYCKKSVMATRYYDSKLLSLFITRSLAEVLKNTPIIANVVDPGFCYSDLRREASRIQQFAFKMLEKFMARTTEEGSRQLVWAALAQEEGGLKLRGAYVDSMAVVEPSDYSISHKGLRAQEVLWAAMVKELGKVDSRMTHILNSLST</sequence>
<dbReference type="Gene3D" id="3.40.50.720">
    <property type="entry name" value="NAD(P)-binding Rossmann-like Domain"/>
    <property type="match status" value="1"/>
</dbReference>
<evidence type="ECO:0000313" key="2">
    <source>
        <dbReference type="EMBL" id="EAU81681.2"/>
    </source>
</evidence>
<dbReference type="Pfam" id="PF00106">
    <property type="entry name" value="adh_short"/>
    <property type="match status" value="1"/>
</dbReference>
<dbReference type="GO" id="GO:0016491">
    <property type="term" value="F:oxidoreductase activity"/>
    <property type="evidence" value="ECO:0007669"/>
    <property type="project" value="UniProtKB-KW"/>
</dbReference>
<evidence type="ECO:0008006" key="4">
    <source>
        <dbReference type="Google" id="ProtNLM"/>
    </source>
</evidence>
<dbReference type="InterPro" id="IPR002347">
    <property type="entry name" value="SDR_fam"/>
</dbReference>
<dbReference type="AlphaFoldDB" id="A8PBP4"/>
<organism evidence="2 3">
    <name type="scientific">Coprinopsis cinerea (strain Okayama-7 / 130 / ATCC MYA-4618 / FGSC 9003)</name>
    <name type="common">Inky cap fungus</name>
    <name type="synonym">Hormographiella aspergillata</name>
    <dbReference type="NCBI Taxonomy" id="240176"/>
    <lineage>
        <taxon>Eukaryota</taxon>
        <taxon>Fungi</taxon>
        <taxon>Dikarya</taxon>
        <taxon>Basidiomycota</taxon>
        <taxon>Agaricomycotina</taxon>
        <taxon>Agaricomycetes</taxon>
        <taxon>Agaricomycetidae</taxon>
        <taxon>Agaricales</taxon>
        <taxon>Agaricineae</taxon>
        <taxon>Psathyrellaceae</taxon>
        <taxon>Coprinopsis</taxon>
    </lineage>
</organism>
<keyword evidence="1" id="KW-0560">Oxidoreductase</keyword>
<dbReference type="PANTHER" id="PTHR43157">
    <property type="entry name" value="PHOSPHATIDYLINOSITOL-GLYCAN BIOSYNTHESIS CLASS F PROTEIN-RELATED"/>
    <property type="match status" value="1"/>
</dbReference>
<dbReference type="InterPro" id="IPR036291">
    <property type="entry name" value="NAD(P)-bd_dom_sf"/>
</dbReference>
<dbReference type="SUPFAM" id="SSF51735">
    <property type="entry name" value="NAD(P)-binding Rossmann-fold domains"/>
    <property type="match status" value="1"/>
</dbReference>
<dbReference type="PANTHER" id="PTHR43157:SF31">
    <property type="entry name" value="PHOSPHATIDYLINOSITOL-GLYCAN BIOSYNTHESIS CLASS F PROTEIN"/>
    <property type="match status" value="1"/>
</dbReference>
<dbReference type="HOGENOM" id="CLU_010194_44_4_1"/>
<dbReference type="Proteomes" id="UP000001861">
    <property type="component" value="Unassembled WGS sequence"/>
</dbReference>
<reference evidence="2 3" key="1">
    <citation type="journal article" date="2010" name="Proc. Natl. Acad. Sci. U.S.A.">
        <title>Insights into evolution of multicellular fungi from the assembled chromosomes of the mushroom Coprinopsis cinerea (Coprinus cinereus).</title>
        <authorList>
            <person name="Stajich J.E."/>
            <person name="Wilke S.K."/>
            <person name="Ahren D."/>
            <person name="Au C.H."/>
            <person name="Birren B.W."/>
            <person name="Borodovsky M."/>
            <person name="Burns C."/>
            <person name="Canback B."/>
            <person name="Casselton L.A."/>
            <person name="Cheng C.K."/>
            <person name="Deng J."/>
            <person name="Dietrich F.S."/>
            <person name="Fargo D.C."/>
            <person name="Farman M.L."/>
            <person name="Gathman A.C."/>
            <person name="Goldberg J."/>
            <person name="Guigo R."/>
            <person name="Hoegger P.J."/>
            <person name="Hooker J.B."/>
            <person name="Huggins A."/>
            <person name="James T.Y."/>
            <person name="Kamada T."/>
            <person name="Kilaru S."/>
            <person name="Kodira C."/>
            <person name="Kues U."/>
            <person name="Kupfer D."/>
            <person name="Kwan H.S."/>
            <person name="Lomsadze A."/>
            <person name="Li W."/>
            <person name="Lilly W.W."/>
            <person name="Ma L.J."/>
            <person name="Mackey A.J."/>
            <person name="Manning G."/>
            <person name="Martin F."/>
            <person name="Muraguchi H."/>
            <person name="Natvig D.O."/>
            <person name="Palmerini H."/>
            <person name="Ramesh M.A."/>
            <person name="Rehmeyer C.J."/>
            <person name="Roe B.A."/>
            <person name="Shenoy N."/>
            <person name="Stanke M."/>
            <person name="Ter-Hovhannisyan V."/>
            <person name="Tunlid A."/>
            <person name="Velagapudi R."/>
            <person name="Vision T.J."/>
            <person name="Zeng Q."/>
            <person name="Zolan M.E."/>
            <person name="Pukkila P.J."/>
        </authorList>
    </citation>
    <scope>NUCLEOTIDE SEQUENCE [LARGE SCALE GENOMIC DNA]</scope>
    <source>
        <strain evidence="3">Okayama-7 / 130 / ATCC MYA-4618 / FGSC 9003</strain>
    </source>
</reference>
<dbReference type="EMBL" id="AACS02000004">
    <property type="protein sequence ID" value="EAU81681.2"/>
    <property type="molecule type" value="Genomic_DNA"/>
</dbReference>
<dbReference type="OrthoDB" id="542013at2759"/>